<gene>
    <name evidence="7" type="ORF">DIABBA_LOCUS5396</name>
</gene>
<evidence type="ECO:0000256" key="3">
    <source>
        <dbReference type="ARBA" id="ARBA00022448"/>
    </source>
</evidence>
<evidence type="ECO:0000256" key="4">
    <source>
        <dbReference type="ARBA" id="ARBA00022927"/>
    </source>
</evidence>
<evidence type="ECO:0000256" key="5">
    <source>
        <dbReference type="ARBA" id="ARBA00023136"/>
    </source>
</evidence>
<keyword evidence="4" id="KW-0653">Protein transport</keyword>
<dbReference type="GO" id="GO:0005829">
    <property type="term" value="C:cytosol"/>
    <property type="evidence" value="ECO:0007669"/>
    <property type="project" value="GOC"/>
</dbReference>
<evidence type="ECO:0000313" key="8">
    <source>
        <dbReference type="Proteomes" id="UP001153709"/>
    </source>
</evidence>
<accession>A0A9N9SY37</accession>
<evidence type="ECO:0000313" key="7">
    <source>
        <dbReference type="EMBL" id="CAG9831839.1"/>
    </source>
</evidence>
<reference evidence="7" key="1">
    <citation type="submission" date="2022-01" db="EMBL/GenBank/DDBJ databases">
        <authorList>
            <person name="King R."/>
        </authorList>
    </citation>
    <scope>NUCLEOTIDE SEQUENCE</scope>
</reference>
<evidence type="ECO:0000259" key="6">
    <source>
        <dbReference type="PROSITE" id="PS50195"/>
    </source>
</evidence>
<dbReference type="InterPro" id="IPR035704">
    <property type="entry name" value="SNX8/Mvp1_PX"/>
</dbReference>
<dbReference type="InterPro" id="IPR001683">
    <property type="entry name" value="PX_dom"/>
</dbReference>
<proteinExistence type="inferred from homology"/>
<name>A0A9N9SY37_DIABA</name>
<dbReference type="InterPro" id="IPR036871">
    <property type="entry name" value="PX_dom_sf"/>
</dbReference>
<keyword evidence="8" id="KW-1185">Reference proteome</keyword>
<keyword evidence="5" id="KW-0472">Membrane</keyword>
<evidence type="ECO:0000256" key="2">
    <source>
        <dbReference type="ARBA" id="ARBA00010883"/>
    </source>
</evidence>
<dbReference type="PROSITE" id="PS50195">
    <property type="entry name" value="PX"/>
    <property type="match status" value="1"/>
</dbReference>
<organism evidence="7 8">
    <name type="scientific">Diabrotica balteata</name>
    <name type="common">Banded cucumber beetle</name>
    <dbReference type="NCBI Taxonomy" id="107213"/>
    <lineage>
        <taxon>Eukaryota</taxon>
        <taxon>Metazoa</taxon>
        <taxon>Ecdysozoa</taxon>
        <taxon>Arthropoda</taxon>
        <taxon>Hexapoda</taxon>
        <taxon>Insecta</taxon>
        <taxon>Pterygota</taxon>
        <taxon>Neoptera</taxon>
        <taxon>Endopterygota</taxon>
        <taxon>Coleoptera</taxon>
        <taxon>Polyphaga</taxon>
        <taxon>Cucujiformia</taxon>
        <taxon>Chrysomeloidea</taxon>
        <taxon>Chrysomelidae</taxon>
        <taxon>Galerucinae</taxon>
        <taxon>Diabroticina</taxon>
        <taxon>Diabroticites</taxon>
        <taxon>Diabrotica</taxon>
    </lineage>
</organism>
<dbReference type="AlphaFoldDB" id="A0A9N9SY37"/>
<dbReference type="GO" id="GO:0034498">
    <property type="term" value="P:early endosome to Golgi transport"/>
    <property type="evidence" value="ECO:0007669"/>
    <property type="project" value="TreeGrafter"/>
</dbReference>
<dbReference type="SMART" id="SM00312">
    <property type="entry name" value="PX"/>
    <property type="match status" value="1"/>
</dbReference>
<keyword evidence="3" id="KW-0813">Transport</keyword>
<dbReference type="CDD" id="cd06866">
    <property type="entry name" value="PX_SNX8_Mvp1p_like"/>
    <property type="match status" value="1"/>
</dbReference>
<evidence type="ECO:0000256" key="1">
    <source>
        <dbReference type="ARBA" id="ARBA00004287"/>
    </source>
</evidence>
<comment type="subcellular location">
    <subcellularLocation>
        <location evidence="1">Membrane</location>
        <topology evidence="1">Peripheral membrane protein</topology>
        <orientation evidence="1">Cytoplasmic side</orientation>
    </subcellularLocation>
</comment>
<dbReference type="Gene3D" id="1.10.238.10">
    <property type="entry name" value="EF-hand"/>
    <property type="match status" value="1"/>
</dbReference>
<dbReference type="GO" id="GO:0031901">
    <property type="term" value="C:early endosome membrane"/>
    <property type="evidence" value="ECO:0007669"/>
    <property type="project" value="TreeGrafter"/>
</dbReference>
<dbReference type="Pfam" id="PF00787">
    <property type="entry name" value="PX"/>
    <property type="match status" value="1"/>
</dbReference>
<dbReference type="Proteomes" id="UP001153709">
    <property type="component" value="Chromosome 3"/>
</dbReference>
<dbReference type="InterPro" id="IPR045734">
    <property type="entry name" value="Snx8_BAR_dom"/>
</dbReference>
<dbReference type="Gene3D" id="3.30.1520.10">
    <property type="entry name" value="Phox-like domain"/>
    <property type="match status" value="1"/>
</dbReference>
<dbReference type="CDD" id="cd07597">
    <property type="entry name" value="BAR_SNX8"/>
    <property type="match status" value="1"/>
</dbReference>
<dbReference type="SUPFAM" id="SSF64268">
    <property type="entry name" value="PX domain"/>
    <property type="match status" value="1"/>
</dbReference>
<dbReference type="PANTHER" id="PTHR46571">
    <property type="entry name" value="SORTING NEXIN-8"/>
    <property type="match status" value="1"/>
</dbReference>
<dbReference type="GO" id="GO:0035091">
    <property type="term" value="F:phosphatidylinositol binding"/>
    <property type="evidence" value="ECO:0007669"/>
    <property type="project" value="InterPro"/>
</dbReference>
<dbReference type="InterPro" id="IPR028662">
    <property type="entry name" value="SNX8/Mvp1"/>
</dbReference>
<dbReference type="OrthoDB" id="10064318at2759"/>
<dbReference type="PANTHER" id="PTHR46571:SF1">
    <property type="entry name" value="SORTING NEXIN-8"/>
    <property type="match status" value="1"/>
</dbReference>
<feature type="domain" description="PX" evidence="6">
    <location>
        <begin position="129"/>
        <end position="236"/>
    </location>
</feature>
<protein>
    <recommendedName>
        <fullName evidence="6">PX domain-containing protein</fullName>
    </recommendedName>
</protein>
<sequence length="509" mass="58351">MSTDLSSASVPQLYRQVFDACSNDGQPVLPDVYQSLLLKCKLSSAQIEKICKIVGTSVGDVNRTNFYKTLALIAWCQQGKQISEKLFENCTEKEYPSPEITDLAQIKNMKITLHKKSRSAEFKYSNITKRDSISVHLVPEKKGLFIKYSEYVVTSERFKTKVTRRYNDFVALKELLLNRFPYRLVPSLPPKKMVSDAHFLETRRRALQRWMTLVSRHPIISQDSIVIFFLTDQGPDCQHRIKDIFGRIPDEFMTSDVAANAKELLPPEHSQIAVNSQNIRTLVNVVGKMKQLTEANVERHNSAGRDFEEFINQLKSLSALNLDPGQANLENWSGMQKGFNVLSREMAALTNRSSHHAYLEQNDVCERLGLLLDILVAHKDLCERLEKGLHHDHAVALSKLLSMKKRKIQGVIRGTDAESVEHLESKMLTQENVITNMELRADFSLYCVNMETRLVYSYLETLSDIMRNLLNLQIKSHSELQDIWTRIQSLAQQFFRCDNQINGDILNNN</sequence>
<dbReference type="GO" id="GO:0006886">
    <property type="term" value="P:intracellular protein transport"/>
    <property type="evidence" value="ECO:0007669"/>
    <property type="project" value="TreeGrafter"/>
</dbReference>
<dbReference type="Pfam" id="PF19566">
    <property type="entry name" value="Snx8_BAR_dom"/>
    <property type="match status" value="1"/>
</dbReference>
<dbReference type="EMBL" id="OU898278">
    <property type="protein sequence ID" value="CAG9831839.1"/>
    <property type="molecule type" value="Genomic_DNA"/>
</dbReference>
<comment type="similarity">
    <text evidence="2">Belongs to the sorting nexin family.</text>
</comment>